<dbReference type="Gene3D" id="2.60.40.1120">
    <property type="entry name" value="Carboxypeptidase-like, regulatory domain"/>
    <property type="match status" value="1"/>
</dbReference>
<evidence type="ECO:0000313" key="1">
    <source>
        <dbReference type="EMBL" id="SFT75106.1"/>
    </source>
</evidence>
<keyword evidence="2" id="KW-1185">Reference proteome</keyword>
<gene>
    <name evidence="1" type="ORF">SAMN04489724_2017</name>
</gene>
<accession>A0A1I7AJJ8</accession>
<dbReference type="InterPro" id="IPR008969">
    <property type="entry name" value="CarboxyPept-like_regulatory"/>
</dbReference>
<dbReference type="Pfam" id="PF13715">
    <property type="entry name" value="CarbopepD_reg_2"/>
    <property type="match status" value="1"/>
</dbReference>
<dbReference type="SUPFAM" id="SSF49464">
    <property type="entry name" value="Carboxypeptidase regulatory domain-like"/>
    <property type="match status" value="1"/>
</dbReference>
<name>A0A1I7AJJ8_9BACT</name>
<organism evidence="1 2">
    <name type="scientific">Algoriphagus locisalis</name>
    <dbReference type="NCBI Taxonomy" id="305507"/>
    <lineage>
        <taxon>Bacteria</taxon>
        <taxon>Pseudomonadati</taxon>
        <taxon>Bacteroidota</taxon>
        <taxon>Cytophagia</taxon>
        <taxon>Cytophagales</taxon>
        <taxon>Cyclobacteriaceae</taxon>
        <taxon>Algoriphagus</taxon>
    </lineage>
</organism>
<dbReference type="Proteomes" id="UP000199673">
    <property type="component" value="Unassembled WGS sequence"/>
</dbReference>
<dbReference type="OrthoDB" id="816048at2"/>
<dbReference type="AlphaFoldDB" id="A0A1I7AJJ8"/>
<evidence type="ECO:0000313" key="2">
    <source>
        <dbReference type="Proteomes" id="UP000199673"/>
    </source>
</evidence>
<sequence length="479" mass="55865">MKQFLCSILLLFSVTGYSQILVNGKVTNLATGEPVPFVNIIITELGKGTVSNLDGDFNFRLPADIQDNMEVVFSHIGYESTKIYVKDLKNPPIQVKIIPSEYELDQAIVLDFHPKRIMELAKENLVNTQYVKAHEIEVFYRELIWANDTIQGLTRAEGYMHSEGYHKKHSRKPNTSGDNYSFMAISNIQKTEYGVLTTRTGRPRGAIGNFIFPSLPYRLWDFKLNWFEYELLGGKKIGDRQVYVLAITAKDDGVKSSASRWGYSLYGLLEDAIIYIDQEDYGIHMMELKQKFPPEREMDDKVGQVYLQKEREAVVKFRRDSDGKYLFTYGNYQMTYTDFGYQTEQNPITREVKEYAELYAMDYSMEILDNQQLSEKYQAHVAGVYSDRSINYHTDLYNGWIFISGKARYHPSFWENFDYPSFPGEKQLEATLSQAKPLEEQFAEFRNNQFYLYPILKKRHGVKEYVWDRSGLYQHPAKY</sequence>
<dbReference type="RefSeq" id="WP_091692524.1">
    <property type="nucleotide sequence ID" value="NZ_FPBF01000002.1"/>
</dbReference>
<reference evidence="2" key="1">
    <citation type="submission" date="2016-10" db="EMBL/GenBank/DDBJ databases">
        <authorList>
            <person name="Varghese N."/>
            <person name="Submissions S."/>
        </authorList>
    </citation>
    <scope>NUCLEOTIDE SEQUENCE [LARGE SCALE GENOMIC DNA]</scope>
    <source>
        <strain evidence="2">DSM 23445</strain>
    </source>
</reference>
<protein>
    <submittedName>
        <fullName evidence="1">CarboxypepD_reg-like domain-containing protein</fullName>
    </submittedName>
</protein>
<dbReference type="EMBL" id="FPBF01000002">
    <property type="protein sequence ID" value="SFT75106.1"/>
    <property type="molecule type" value="Genomic_DNA"/>
</dbReference>
<proteinExistence type="predicted"/>
<dbReference type="STRING" id="305507.SAMN04489724_2017"/>